<dbReference type="Proteomes" id="UP000326857">
    <property type="component" value="Unassembled WGS sequence"/>
</dbReference>
<feature type="transmembrane region" description="Helical" evidence="1">
    <location>
        <begin position="25"/>
        <end position="46"/>
    </location>
</feature>
<name>A0A5E8ASJ2_9SPHN</name>
<feature type="transmembrane region" description="Helical" evidence="1">
    <location>
        <begin position="233"/>
        <end position="253"/>
    </location>
</feature>
<evidence type="ECO:0000256" key="1">
    <source>
        <dbReference type="SAM" id="Phobius"/>
    </source>
</evidence>
<feature type="transmembrane region" description="Helical" evidence="1">
    <location>
        <begin position="332"/>
        <end position="350"/>
    </location>
</feature>
<evidence type="ECO:0000313" key="3">
    <source>
        <dbReference type="Proteomes" id="UP000326857"/>
    </source>
</evidence>
<keyword evidence="1" id="KW-0472">Membrane</keyword>
<organism evidence="2 3">
    <name type="scientific">Sphingomonas aurantiaca</name>
    <dbReference type="NCBI Taxonomy" id="185949"/>
    <lineage>
        <taxon>Bacteria</taxon>
        <taxon>Pseudomonadati</taxon>
        <taxon>Pseudomonadota</taxon>
        <taxon>Alphaproteobacteria</taxon>
        <taxon>Sphingomonadales</taxon>
        <taxon>Sphingomonadaceae</taxon>
        <taxon>Sphingomonas</taxon>
    </lineage>
</organism>
<protein>
    <recommendedName>
        <fullName evidence="4">O-antigen ligase-like membrane protein</fullName>
    </recommendedName>
</protein>
<accession>A0A5E8ASJ2</accession>
<keyword evidence="1" id="KW-1133">Transmembrane helix</keyword>
<feature type="transmembrane region" description="Helical" evidence="1">
    <location>
        <begin position="198"/>
        <end position="226"/>
    </location>
</feature>
<feature type="transmembrane region" description="Helical" evidence="1">
    <location>
        <begin position="386"/>
        <end position="404"/>
    </location>
</feature>
<evidence type="ECO:0008006" key="4">
    <source>
        <dbReference type="Google" id="ProtNLM"/>
    </source>
</evidence>
<reference evidence="2 3" key="1">
    <citation type="submission" date="2019-09" db="EMBL/GenBank/DDBJ databases">
        <authorList>
            <person name="Dittami M. S."/>
        </authorList>
    </citation>
    <scope>NUCLEOTIDE SEQUENCE [LARGE SCALE GENOMIC DNA]</scope>
    <source>
        <strain evidence="2">SPHINGO391</strain>
    </source>
</reference>
<feature type="transmembrane region" description="Helical" evidence="1">
    <location>
        <begin position="75"/>
        <end position="96"/>
    </location>
</feature>
<evidence type="ECO:0000313" key="2">
    <source>
        <dbReference type="EMBL" id="VVT32616.1"/>
    </source>
</evidence>
<gene>
    <name evidence="2" type="ORF">SPHINGO391_80027</name>
</gene>
<proteinExistence type="predicted"/>
<feature type="transmembrane region" description="Helical" evidence="1">
    <location>
        <begin position="103"/>
        <end position="125"/>
    </location>
</feature>
<feature type="transmembrane region" description="Helical" evidence="1">
    <location>
        <begin position="137"/>
        <end position="155"/>
    </location>
</feature>
<dbReference type="AlphaFoldDB" id="A0A5E8ASJ2"/>
<sequence>MMNAITIESSVGTSTGYQRFIRTPLFAALLLGIILATPSAASYLFLTSSQAVGTAVMAAVASLFLAPVVRFRIRVFAMVILVAAIFGHFFVARYMIPASTGRFASSLVLLLGVILAAHFVAQWLVELPDTVLQRALHWLRIGMVLVAILSILHLEPRRFDLSVPEKAIFPFTEHSHFALVFTPLLLDGCVRARGWRRSVWLVVGLLIALLLQNLTVLIGFALVALITAPLWQIVILMIVIAGAALSMDLTYYLSRLDLSADTTNLSALVYIQGYEFMIDSFDLTSGWGMGFQQLSVIPMKSLASNVIYAITRGDSLNVYDGGFGVSKIVSEFGVFGIGMTLYFAVLASRLALRLRKAALGKAAPNLSMIAPYSFIVGFAVEMFVRGVGYFSGTVFMLVVAYLFLEFRRDRTRLSAPVAQDSEQFA</sequence>
<keyword evidence="1" id="KW-0812">Transmembrane</keyword>
<dbReference type="RefSeq" id="WP_151989581.1">
    <property type="nucleotide sequence ID" value="NZ_LR701502.1"/>
</dbReference>
<dbReference type="EMBL" id="CABVLI010000053">
    <property type="protein sequence ID" value="VVT32616.1"/>
    <property type="molecule type" value="Genomic_DNA"/>
</dbReference>